<proteinExistence type="inferred from homology"/>
<protein>
    <recommendedName>
        <fullName evidence="15">Taxadiene 5-alpha hydroxylase</fullName>
    </recommendedName>
</protein>
<evidence type="ECO:0000256" key="4">
    <source>
        <dbReference type="ARBA" id="ARBA00022692"/>
    </source>
</evidence>
<organism evidence="13 14">
    <name type="scientific">Capsicum annuum</name>
    <name type="common">Capsicum pepper</name>
    <dbReference type="NCBI Taxonomy" id="4072"/>
    <lineage>
        <taxon>Eukaryota</taxon>
        <taxon>Viridiplantae</taxon>
        <taxon>Streptophyta</taxon>
        <taxon>Embryophyta</taxon>
        <taxon>Tracheophyta</taxon>
        <taxon>Spermatophyta</taxon>
        <taxon>Magnoliopsida</taxon>
        <taxon>eudicotyledons</taxon>
        <taxon>Gunneridae</taxon>
        <taxon>Pentapetalae</taxon>
        <taxon>asterids</taxon>
        <taxon>lamiids</taxon>
        <taxon>Solanales</taxon>
        <taxon>Solanaceae</taxon>
        <taxon>Solanoideae</taxon>
        <taxon>Capsiceae</taxon>
        <taxon>Capsicum</taxon>
    </lineage>
</organism>
<dbReference type="PROSITE" id="PS00086">
    <property type="entry name" value="CYTOCHROME_P450"/>
    <property type="match status" value="1"/>
</dbReference>
<sequence>MAMDINFLHSNFTLLSIFFIIVISLFLKHYKNVHKHITKKILPPGEMGLPWIGETLEFYKSQKKNKLFEEFVQPRIEKYGKTFKTRLMGAPTVVVCGAEANMFFMSNEFKLVISSWPTSSVELMGKNSIMEKKGDMHRFLRGIISSSLTSTSLDAMVPNICNTIQSHLYKNCHGDQEERTIKLYHLTKSLTFKIVFECFLGIVVEPGLLETFEGVLEGAFSPPFKFPGSKFSRAISARMKVQKFLVEVIREKRKEIEIGKSDEALLSRLVKAMIRGEVSEDEVVDNVVLLVFAAHDTTSFAIAMTFRMLAHHPSCYSLLLQEHANIMSSKGPGEILSLEDTKKMKYTWQVARESMRLFPPIFGSFRKAIADIEFDGFTIPKGWKVLWTTYGTHNSPEYFTEPQNFDPSRFEEPVQPYSFIPFGGGPRLCAGYQLAKLNILIFVHYVVTKYNWSVIHPDEPIVMDPLPFPSKGMPIKISPKF</sequence>
<evidence type="ECO:0000256" key="9">
    <source>
        <dbReference type="ARBA" id="ARBA00023136"/>
    </source>
</evidence>
<keyword evidence="7 11" id="KW-0560">Oxidoreductase</keyword>
<feature type="binding site" description="axial binding residue" evidence="10">
    <location>
        <position position="429"/>
    </location>
    <ligand>
        <name>heme</name>
        <dbReference type="ChEBI" id="CHEBI:30413"/>
    </ligand>
    <ligandPart>
        <name>Fe</name>
        <dbReference type="ChEBI" id="CHEBI:18248"/>
    </ligandPart>
</feature>
<dbReference type="GO" id="GO:0020037">
    <property type="term" value="F:heme binding"/>
    <property type="evidence" value="ECO:0007669"/>
    <property type="project" value="InterPro"/>
</dbReference>
<dbReference type="AlphaFoldDB" id="A0A1U8H831"/>
<reference evidence="13 14" key="1">
    <citation type="journal article" date="2014" name="Nat. Genet.">
        <title>Genome sequence of the hot pepper provides insights into the evolution of pungency in Capsicum species.</title>
        <authorList>
            <person name="Kim S."/>
            <person name="Park M."/>
            <person name="Yeom S.I."/>
            <person name="Kim Y.M."/>
            <person name="Lee J.M."/>
            <person name="Lee H.A."/>
            <person name="Seo E."/>
            <person name="Choi J."/>
            <person name="Cheong K."/>
            <person name="Kim K.T."/>
            <person name="Jung K."/>
            <person name="Lee G.W."/>
            <person name="Oh S.K."/>
            <person name="Bae C."/>
            <person name="Kim S.B."/>
            <person name="Lee H.Y."/>
            <person name="Kim S.Y."/>
            <person name="Kim M.S."/>
            <person name="Kang B.C."/>
            <person name="Jo Y.D."/>
            <person name="Yang H.B."/>
            <person name="Jeong H.J."/>
            <person name="Kang W.H."/>
            <person name="Kwon J.K."/>
            <person name="Shin C."/>
            <person name="Lim J.Y."/>
            <person name="Park J.H."/>
            <person name="Huh J.H."/>
            <person name="Kim J.S."/>
            <person name="Kim B.D."/>
            <person name="Cohen O."/>
            <person name="Paran I."/>
            <person name="Suh M.C."/>
            <person name="Lee S.B."/>
            <person name="Kim Y.K."/>
            <person name="Shin Y."/>
            <person name="Noh S.J."/>
            <person name="Park J."/>
            <person name="Seo Y.S."/>
            <person name="Kwon S.Y."/>
            <person name="Kim H.A."/>
            <person name="Park J.M."/>
            <person name="Kim H.J."/>
            <person name="Choi S.B."/>
            <person name="Bosland P.W."/>
            <person name="Reeves G."/>
            <person name="Jo S.H."/>
            <person name="Lee B.W."/>
            <person name="Cho H.T."/>
            <person name="Choi H.S."/>
            <person name="Lee M.S."/>
            <person name="Yu Y."/>
            <person name="Do Choi Y."/>
            <person name="Park B.S."/>
            <person name="van Deynze A."/>
            <person name="Ashrafi H."/>
            <person name="Hill T."/>
            <person name="Kim W.T."/>
            <person name="Pai H.S."/>
            <person name="Ahn H.K."/>
            <person name="Yeam I."/>
            <person name="Giovannoni J.J."/>
            <person name="Rose J.K."/>
            <person name="Sorensen I."/>
            <person name="Lee S.J."/>
            <person name="Kim R.W."/>
            <person name="Choi I.Y."/>
            <person name="Choi B.S."/>
            <person name="Lim J.S."/>
            <person name="Lee Y.H."/>
            <person name="Choi D."/>
        </authorList>
    </citation>
    <scope>NUCLEOTIDE SEQUENCE [LARGE SCALE GENOMIC DNA]</scope>
    <source>
        <strain evidence="14">cv. CM334</strain>
    </source>
</reference>
<evidence type="ECO:0000256" key="8">
    <source>
        <dbReference type="ARBA" id="ARBA00023004"/>
    </source>
</evidence>
<dbReference type="PANTHER" id="PTHR24286">
    <property type="entry name" value="CYTOCHROME P450 26"/>
    <property type="match status" value="1"/>
</dbReference>
<reference evidence="13 14" key="2">
    <citation type="journal article" date="2017" name="Genome Biol.">
        <title>New reference genome sequences of hot pepper reveal the massive evolution of plant disease-resistance genes by retroduplication.</title>
        <authorList>
            <person name="Kim S."/>
            <person name="Park J."/>
            <person name="Yeom S.I."/>
            <person name="Kim Y.M."/>
            <person name="Seo E."/>
            <person name="Kim K.T."/>
            <person name="Kim M.S."/>
            <person name="Lee J.M."/>
            <person name="Cheong K."/>
            <person name="Shin H.S."/>
            <person name="Kim S.B."/>
            <person name="Han K."/>
            <person name="Lee J."/>
            <person name="Park M."/>
            <person name="Lee H.A."/>
            <person name="Lee H.Y."/>
            <person name="Lee Y."/>
            <person name="Oh S."/>
            <person name="Lee J.H."/>
            <person name="Choi E."/>
            <person name="Choi E."/>
            <person name="Lee S.E."/>
            <person name="Jeon J."/>
            <person name="Kim H."/>
            <person name="Choi G."/>
            <person name="Song H."/>
            <person name="Lee J."/>
            <person name="Lee S.C."/>
            <person name="Kwon J.K."/>
            <person name="Lee H.Y."/>
            <person name="Koo N."/>
            <person name="Hong Y."/>
            <person name="Kim R.W."/>
            <person name="Kang W.H."/>
            <person name="Huh J.H."/>
            <person name="Kang B.C."/>
            <person name="Yang T.J."/>
            <person name="Lee Y.H."/>
            <person name="Bennetzen J.L."/>
            <person name="Choi D."/>
        </authorList>
    </citation>
    <scope>NUCLEOTIDE SEQUENCE [LARGE SCALE GENOMIC DNA]</scope>
    <source>
        <strain evidence="14">cv. CM334</strain>
    </source>
</reference>
<dbReference type="CDD" id="cd11043">
    <property type="entry name" value="CYP90-like"/>
    <property type="match status" value="1"/>
</dbReference>
<dbReference type="PRINTS" id="PR00463">
    <property type="entry name" value="EP450I"/>
</dbReference>
<accession>A0A1U8H831</accession>
<dbReference type="GO" id="GO:0016020">
    <property type="term" value="C:membrane"/>
    <property type="evidence" value="ECO:0007669"/>
    <property type="project" value="UniProtKB-SubCell"/>
</dbReference>
<dbReference type="Proteomes" id="UP000222542">
    <property type="component" value="Unassembled WGS sequence"/>
</dbReference>
<dbReference type="Gene3D" id="1.10.630.10">
    <property type="entry name" value="Cytochrome P450"/>
    <property type="match status" value="1"/>
</dbReference>
<dbReference type="KEGG" id="cann:107877355"/>
<keyword evidence="4 12" id="KW-0812">Transmembrane</keyword>
<evidence type="ECO:0008006" key="15">
    <source>
        <dbReference type="Google" id="ProtNLM"/>
    </source>
</evidence>
<dbReference type="InterPro" id="IPR036396">
    <property type="entry name" value="Cyt_P450_sf"/>
</dbReference>
<evidence type="ECO:0000256" key="3">
    <source>
        <dbReference type="ARBA" id="ARBA00010617"/>
    </source>
</evidence>
<keyword evidence="14" id="KW-1185">Reference proteome</keyword>
<evidence type="ECO:0000256" key="11">
    <source>
        <dbReference type="RuleBase" id="RU000461"/>
    </source>
</evidence>
<keyword evidence="5 10" id="KW-0479">Metal-binding</keyword>
<evidence type="ECO:0000256" key="12">
    <source>
        <dbReference type="SAM" id="Phobius"/>
    </source>
</evidence>
<evidence type="ECO:0000256" key="10">
    <source>
        <dbReference type="PIRSR" id="PIRSR602401-1"/>
    </source>
</evidence>
<evidence type="ECO:0000256" key="6">
    <source>
        <dbReference type="ARBA" id="ARBA00022989"/>
    </source>
</evidence>
<comment type="cofactor">
    <cofactor evidence="1 10">
        <name>heme</name>
        <dbReference type="ChEBI" id="CHEBI:30413"/>
    </cofactor>
</comment>
<dbReference type="SMR" id="A0A1U8H831"/>
<dbReference type="InterPro" id="IPR001128">
    <property type="entry name" value="Cyt_P450"/>
</dbReference>
<feature type="transmembrane region" description="Helical" evidence="12">
    <location>
        <begin position="12"/>
        <end position="30"/>
    </location>
</feature>
<dbReference type="InterPro" id="IPR017972">
    <property type="entry name" value="Cyt_P450_CS"/>
</dbReference>
<dbReference type="SUPFAM" id="SSF48264">
    <property type="entry name" value="Cytochrome P450"/>
    <property type="match status" value="1"/>
</dbReference>
<keyword evidence="10 11" id="KW-0349">Heme</keyword>
<dbReference type="Gramene" id="PHT76876">
    <property type="protein sequence ID" value="PHT76876"/>
    <property type="gene ID" value="T459_20398"/>
</dbReference>
<evidence type="ECO:0000256" key="7">
    <source>
        <dbReference type="ARBA" id="ARBA00023002"/>
    </source>
</evidence>
<evidence type="ECO:0000256" key="5">
    <source>
        <dbReference type="ARBA" id="ARBA00022723"/>
    </source>
</evidence>
<comment type="similarity">
    <text evidence="3 11">Belongs to the cytochrome P450 family.</text>
</comment>
<evidence type="ECO:0000256" key="2">
    <source>
        <dbReference type="ARBA" id="ARBA00004167"/>
    </source>
</evidence>
<dbReference type="PANTHER" id="PTHR24286:SF221">
    <property type="entry name" value="TAXADIENE 5-ALPHA HYDROXYLASE"/>
    <property type="match status" value="1"/>
</dbReference>
<dbReference type="InterPro" id="IPR002401">
    <property type="entry name" value="Cyt_P450_E_grp-I"/>
</dbReference>
<dbReference type="OMA" id="VHYVVTQ"/>
<comment type="caution">
    <text evidence="13">The sequence shown here is derived from an EMBL/GenBank/DDBJ whole genome shotgun (WGS) entry which is preliminary data.</text>
</comment>
<dbReference type="GO" id="GO:0016712">
    <property type="term" value="F:oxidoreductase activity, acting on paired donors, with incorporation or reduction of molecular oxygen, reduced flavin or flavoprotein as one donor, and incorporation of one atom of oxygen"/>
    <property type="evidence" value="ECO:0007669"/>
    <property type="project" value="UniProtKB-ARBA"/>
</dbReference>
<keyword evidence="9 12" id="KW-0472">Membrane</keyword>
<evidence type="ECO:0000256" key="1">
    <source>
        <dbReference type="ARBA" id="ARBA00001971"/>
    </source>
</evidence>
<keyword evidence="6 12" id="KW-1133">Transmembrane helix</keyword>
<keyword evidence="11" id="KW-0503">Monooxygenase</keyword>
<keyword evidence="8 10" id="KW-0408">Iron</keyword>
<dbReference type="FunFam" id="1.10.630.10:FF:000022">
    <property type="entry name" value="Taxadiene 5-alpha hydroxylase"/>
    <property type="match status" value="1"/>
</dbReference>
<evidence type="ECO:0000313" key="13">
    <source>
        <dbReference type="EMBL" id="PHT76876.1"/>
    </source>
</evidence>
<evidence type="ECO:0000313" key="14">
    <source>
        <dbReference type="Proteomes" id="UP000222542"/>
    </source>
</evidence>
<gene>
    <name evidence="13" type="ORF">T459_20398</name>
</gene>
<dbReference type="PRINTS" id="PR00385">
    <property type="entry name" value="P450"/>
</dbReference>
<dbReference type="EMBL" id="AYRZ02000007">
    <property type="protein sequence ID" value="PHT76876.1"/>
    <property type="molecule type" value="Genomic_DNA"/>
</dbReference>
<dbReference type="GO" id="GO:0005506">
    <property type="term" value="F:iron ion binding"/>
    <property type="evidence" value="ECO:0007669"/>
    <property type="project" value="InterPro"/>
</dbReference>
<dbReference type="GO" id="GO:0004497">
    <property type="term" value="F:monooxygenase activity"/>
    <property type="evidence" value="ECO:0000318"/>
    <property type="project" value="GO_Central"/>
</dbReference>
<dbReference type="Pfam" id="PF00067">
    <property type="entry name" value="p450"/>
    <property type="match status" value="1"/>
</dbReference>
<dbReference type="OrthoDB" id="442633at2759"/>
<name>A0A1U8H831_CAPAN</name>
<comment type="subcellular location">
    <subcellularLocation>
        <location evidence="2">Membrane</location>
        <topology evidence="2">Single-pass membrane protein</topology>
    </subcellularLocation>
</comment>